<dbReference type="CDD" id="cd01448">
    <property type="entry name" value="TST_Repeat_1"/>
    <property type="match status" value="1"/>
</dbReference>
<dbReference type="PANTHER" id="PTHR11364">
    <property type="entry name" value="THIOSULFATE SULFERTANSFERASE"/>
    <property type="match status" value="1"/>
</dbReference>
<dbReference type="Proteomes" id="UP001056535">
    <property type="component" value="Chromosome"/>
</dbReference>
<dbReference type="SMART" id="SM00450">
    <property type="entry name" value="RHOD"/>
    <property type="match status" value="2"/>
</dbReference>
<evidence type="ECO:0000259" key="3">
    <source>
        <dbReference type="PROSITE" id="PS50206"/>
    </source>
</evidence>
<dbReference type="InterPro" id="IPR001307">
    <property type="entry name" value="Thiosulphate_STrfase_CS"/>
</dbReference>
<proteinExistence type="predicted"/>
<name>A0ABY4YE68_9MICO</name>
<dbReference type="InterPro" id="IPR045078">
    <property type="entry name" value="TST/MPST-like"/>
</dbReference>
<keyword evidence="5" id="KW-1185">Reference proteome</keyword>
<accession>A0ABY4YE68</accession>
<dbReference type="SUPFAM" id="SSF52821">
    <property type="entry name" value="Rhodanese/Cell cycle control phosphatase"/>
    <property type="match status" value="2"/>
</dbReference>
<evidence type="ECO:0000313" key="4">
    <source>
        <dbReference type="EMBL" id="USQ75070.1"/>
    </source>
</evidence>
<evidence type="ECO:0000256" key="1">
    <source>
        <dbReference type="ARBA" id="ARBA00022679"/>
    </source>
</evidence>
<dbReference type="PROSITE" id="PS00380">
    <property type="entry name" value="RHODANESE_1"/>
    <property type="match status" value="1"/>
</dbReference>
<sequence>MSDLLIEPDELSELLAADDPEARPVVLDVRWALGVGREANHAEYLAGHIPGAAFLDLETGLSAEPAADGSGGRHPMPRLADAQAAFRSVGVTDVRPVVVYDGANSVAAARAWWLLEYYGKDDVRVLNGGYQAWVSAGLPTETESPETEPGDIVLTPGGRRLVDADGIEHYLDRHQVIDARPADRFRGENEVIDPVAGHIPGALSIPAVKNVDASGRFLPPDDLETRFTALGVRPDKRTAVYCGSGVQACHMALAMEVAEIGVYDPAVYMGSWSDWITDPDRPVATGA</sequence>
<dbReference type="PANTHER" id="PTHR11364:SF27">
    <property type="entry name" value="SULFURTRANSFERASE"/>
    <property type="match status" value="1"/>
</dbReference>
<dbReference type="Pfam" id="PF00581">
    <property type="entry name" value="Rhodanese"/>
    <property type="match status" value="2"/>
</dbReference>
<dbReference type="PROSITE" id="PS50206">
    <property type="entry name" value="RHODANESE_3"/>
    <property type="match status" value="2"/>
</dbReference>
<dbReference type="EMBL" id="CP099490">
    <property type="protein sequence ID" value="USQ75070.1"/>
    <property type="molecule type" value="Genomic_DNA"/>
</dbReference>
<reference evidence="4" key="1">
    <citation type="submission" date="2022-06" db="EMBL/GenBank/DDBJ databases">
        <title>Ornithinimicrobium JY.X270.</title>
        <authorList>
            <person name="Huang Y."/>
        </authorList>
    </citation>
    <scope>NUCLEOTIDE SEQUENCE</scope>
    <source>
        <strain evidence="4">JY.X270</strain>
    </source>
</reference>
<organism evidence="4 5">
    <name type="scientific">Ornithinimicrobium cryptoxanthini</name>
    <dbReference type="NCBI Taxonomy" id="2934161"/>
    <lineage>
        <taxon>Bacteria</taxon>
        <taxon>Bacillati</taxon>
        <taxon>Actinomycetota</taxon>
        <taxon>Actinomycetes</taxon>
        <taxon>Micrococcales</taxon>
        <taxon>Ornithinimicrobiaceae</taxon>
        <taxon>Ornithinimicrobium</taxon>
    </lineage>
</organism>
<dbReference type="RefSeq" id="WP_252619206.1">
    <property type="nucleotide sequence ID" value="NZ_CP099490.1"/>
</dbReference>
<evidence type="ECO:0000313" key="5">
    <source>
        <dbReference type="Proteomes" id="UP001056535"/>
    </source>
</evidence>
<dbReference type="InterPro" id="IPR001763">
    <property type="entry name" value="Rhodanese-like_dom"/>
</dbReference>
<gene>
    <name evidence="4" type="ORF">NF557_10475</name>
</gene>
<keyword evidence="2" id="KW-0677">Repeat</keyword>
<dbReference type="InterPro" id="IPR036873">
    <property type="entry name" value="Rhodanese-like_dom_sf"/>
</dbReference>
<protein>
    <submittedName>
        <fullName evidence="4">Sulfurtransferase</fullName>
    </submittedName>
</protein>
<dbReference type="CDD" id="cd01449">
    <property type="entry name" value="TST_Repeat_2"/>
    <property type="match status" value="1"/>
</dbReference>
<evidence type="ECO:0000256" key="2">
    <source>
        <dbReference type="ARBA" id="ARBA00022737"/>
    </source>
</evidence>
<dbReference type="Gene3D" id="3.40.250.10">
    <property type="entry name" value="Rhodanese-like domain"/>
    <property type="match status" value="2"/>
</dbReference>
<feature type="domain" description="Rhodanese" evidence="3">
    <location>
        <begin position="20"/>
        <end position="142"/>
    </location>
</feature>
<feature type="domain" description="Rhodanese" evidence="3">
    <location>
        <begin position="170"/>
        <end position="284"/>
    </location>
</feature>
<keyword evidence="1" id="KW-0808">Transferase</keyword>